<proteinExistence type="predicted"/>
<feature type="domain" description="Histidine kinase" evidence="12">
    <location>
        <begin position="236"/>
        <end position="449"/>
    </location>
</feature>
<dbReference type="EMBL" id="RCZC01000010">
    <property type="protein sequence ID" value="TPG48012.1"/>
    <property type="molecule type" value="Genomic_DNA"/>
</dbReference>
<dbReference type="GO" id="GO:0000155">
    <property type="term" value="F:phosphorelay sensor kinase activity"/>
    <property type="evidence" value="ECO:0007669"/>
    <property type="project" value="InterPro"/>
</dbReference>
<dbReference type="PROSITE" id="PS50109">
    <property type="entry name" value="HIS_KIN"/>
    <property type="match status" value="1"/>
</dbReference>
<keyword evidence="8 11" id="KW-1133">Transmembrane helix</keyword>
<protein>
    <recommendedName>
        <fullName evidence="3">histidine kinase</fullName>
        <ecNumber evidence="3">2.7.13.3</ecNumber>
    </recommendedName>
</protein>
<dbReference type="InterPro" id="IPR003660">
    <property type="entry name" value="HAMP_dom"/>
</dbReference>
<dbReference type="InterPro" id="IPR003661">
    <property type="entry name" value="HisK_dim/P_dom"/>
</dbReference>
<comment type="caution">
    <text evidence="14">The sequence shown here is derived from an EMBL/GenBank/DDBJ whole genome shotgun (WGS) entry which is preliminary data.</text>
</comment>
<keyword evidence="15" id="KW-1185">Reference proteome</keyword>
<dbReference type="SUPFAM" id="SSF158472">
    <property type="entry name" value="HAMP domain-like"/>
    <property type="match status" value="1"/>
</dbReference>
<dbReference type="InterPro" id="IPR036097">
    <property type="entry name" value="HisK_dim/P_sf"/>
</dbReference>
<evidence type="ECO:0000256" key="11">
    <source>
        <dbReference type="SAM" id="Phobius"/>
    </source>
</evidence>
<keyword evidence="10 11" id="KW-0472">Membrane</keyword>
<organism evidence="14 15">
    <name type="scientific">Sphingomonas glacialis</name>
    <dbReference type="NCBI Taxonomy" id="658225"/>
    <lineage>
        <taxon>Bacteria</taxon>
        <taxon>Pseudomonadati</taxon>
        <taxon>Pseudomonadota</taxon>
        <taxon>Alphaproteobacteria</taxon>
        <taxon>Sphingomonadales</taxon>
        <taxon>Sphingomonadaceae</taxon>
        <taxon>Sphingomonas</taxon>
    </lineage>
</organism>
<dbReference type="Pfam" id="PF00512">
    <property type="entry name" value="HisKA"/>
    <property type="match status" value="1"/>
</dbReference>
<keyword evidence="4" id="KW-0597">Phosphoprotein</keyword>
<dbReference type="SMART" id="SM00387">
    <property type="entry name" value="HATPase_c"/>
    <property type="match status" value="1"/>
</dbReference>
<dbReference type="SMART" id="SM00304">
    <property type="entry name" value="HAMP"/>
    <property type="match status" value="1"/>
</dbReference>
<dbReference type="SMART" id="SM00388">
    <property type="entry name" value="HisKA"/>
    <property type="match status" value="1"/>
</dbReference>
<dbReference type="SUPFAM" id="SSF55874">
    <property type="entry name" value="ATPase domain of HSP90 chaperone/DNA topoisomerase II/histidine kinase"/>
    <property type="match status" value="1"/>
</dbReference>
<evidence type="ECO:0000256" key="10">
    <source>
        <dbReference type="ARBA" id="ARBA00023136"/>
    </source>
</evidence>
<dbReference type="PRINTS" id="PR00344">
    <property type="entry name" value="BCTRLSENSOR"/>
</dbReference>
<evidence type="ECO:0000259" key="13">
    <source>
        <dbReference type="PROSITE" id="PS50885"/>
    </source>
</evidence>
<dbReference type="AlphaFoldDB" id="A0A502FFK4"/>
<evidence type="ECO:0000256" key="5">
    <source>
        <dbReference type="ARBA" id="ARBA00022679"/>
    </source>
</evidence>
<dbReference type="Pfam" id="PF00672">
    <property type="entry name" value="HAMP"/>
    <property type="match status" value="1"/>
</dbReference>
<dbReference type="SUPFAM" id="SSF47384">
    <property type="entry name" value="Homodimeric domain of signal transducing histidine kinase"/>
    <property type="match status" value="1"/>
</dbReference>
<feature type="transmembrane region" description="Helical" evidence="11">
    <location>
        <begin position="12"/>
        <end position="35"/>
    </location>
</feature>
<dbReference type="CDD" id="cd00082">
    <property type="entry name" value="HisKA"/>
    <property type="match status" value="1"/>
</dbReference>
<evidence type="ECO:0000256" key="2">
    <source>
        <dbReference type="ARBA" id="ARBA00004370"/>
    </source>
</evidence>
<evidence type="ECO:0000313" key="14">
    <source>
        <dbReference type="EMBL" id="TPG48012.1"/>
    </source>
</evidence>
<dbReference type="Pfam" id="PF02518">
    <property type="entry name" value="HATPase_c"/>
    <property type="match status" value="1"/>
</dbReference>
<comment type="subcellular location">
    <subcellularLocation>
        <location evidence="2">Membrane</location>
    </subcellularLocation>
</comment>
<evidence type="ECO:0000259" key="12">
    <source>
        <dbReference type="PROSITE" id="PS50109"/>
    </source>
</evidence>
<dbReference type="CDD" id="cd00075">
    <property type="entry name" value="HATPase"/>
    <property type="match status" value="1"/>
</dbReference>
<evidence type="ECO:0000256" key="4">
    <source>
        <dbReference type="ARBA" id="ARBA00022553"/>
    </source>
</evidence>
<dbReference type="GO" id="GO:0005886">
    <property type="term" value="C:plasma membrane"/>
    <property type="evidence" value="ECO:0007669"/>
    <property type="project" value="TreeGrafter"/>
</dbReference>
<dbReference type="InterPro" id="IPR050428">
    <property type="entry name" value="TCS_sensor_his_kinase"/>
</dbReference>
<evidence type="ECO:0000256" key="3">
    <source>
        <dbReference type="ARBA" id="ARBA00012438"/>
    </source>
</evidence>
<keyword evidence="5" id="KW-0808">Transferase</keyword>
<name>A0A502FFK4_9SPHN</name>
<evidence type="ECO:0000256" key="6">
    <source>
        <dbReference type="ARBA" id="ARBA00022692"/>
    </source>
</evidence>
<dbReference type="InterPro" id="IPR036890">
    <property type="entry name" value="HATPase_C_sf"/>
</dbReference>
<dbReference type="RefSeq" id="WP_140852338.1">
    <property type="nucleotide sequence ID" value="NZ_RCZC01000010.1"/>
</dbReference>
<reference evidence="14 15" key="1">
    <citation type="journal article" date="2019" name="Environ. Microbiol.">
        <title>Species interactions and distinct microbial communities in high Arctic permafrost affected cryosols are associated with the CH4 and CO2 gas fluxes.</title>
        <authorList>
            <person name="Altshuler I."/>
            <person name="Hamel J."/>
            <person name="Turney S."/>
            <person name="Magnuson E."/>
            <person name="Levesque R."/>
            <person name="Greer C."/>
            <person name="Whyte L.G."/>
        </authorList>
    </citation>
    <scope>NUCLEOTIDE SEQUENCE [LARGE SCALE GENOMIC DNA]</scope>
    <source>
        <strain evidence="14 15">E6.1</strain>
    </source>
</reference>
<sequence>MPERRSSAAYRIAFTYSAGFALLVAVLGAIVFLAADRSFRQQQDAAIAEESASLLRDYRDEGLGDLRERIDAREASHPTNSFSYALFDGAGKRIAGGLNTKPKGSGWHDIVFVDPEEGADPARALATNLPENITLMVAADTEALERIDHTILVLFGGAFVLVLTAGAAGALILGGYLRHRLGRISGTARTVMAGDFSQRMPVSARNDEFDAVSASLNAMLDRIAFLLENLQQVSSDLAHDLRTPLVRMRNGLERALADDAPPGTQQTAIQAALRESDDLLDLFAAILRISEVEGGELIKSFAPVDLVALVQDVCESCEPAVVDGGRTLRCTIEGSVFIAADRELLAQAIINLLENAQIHTPTGTKITIEMIHDEASASIIVADNGTGVAVADHDRILRRFVRLDASRTTPGNGLGLNLVSAIVMLHGGGVTLSDNAPGLRVTLILPRLLER</sequence>
<dbReference type="EC" id="2.7.13.3" evidence="3"/>
<dbReference type="Gene3D" id="3.30.565.10">
    <property type="entry name" value="Histidine kinase-like ATPase, C-terminal domain"/>
    <property type="match status" value="1"/>
</dbReference>
<evidence type="ECO:0000256" key="1">
    <source>
        <dbReference type="ARBA" id="ARBA00000085"/>
    </source>
</evidence>
<dbReference type="PANTHER" id="PTHR45436:SF8">
    <property type="entry name" value="HISTIDINE KINASE"/>
    <property type="match status" value="1"/>
</dbReference>
<feature type="transmembrane region" description="Helical" evidence="11">
    <location>
        <begin position="151"/>
        <end position="177"/>
    </location>
</feature>
<gene>
    <name evidence="14" type="ORF">EAH76_21545</name>
</gene>
<dbReference type="CDD" id="cd06225">
    <property type="entry name" value="HAMP"/>
    <property type="match status" value="1"/>
</dbReference>
<evidence type="ECO:0000256" key="7">
    <source>
        <dbReference type="ARBA" id="ARBA00022777"/>
    </source>
</evidence>
<keyword evidence="9" id="KW-0902">Two-component regulatory system</keyword>
<dbReference type="InterPro" id="IPR004358">
    <property type="entry name" value="Sig_transdc_His_kin-like_C"/>
</dbReference>
<dbReference type="Gene3D" id="1.10.287.130">
    <property type="match status" value="1"/>
</dbReference>
<comment type="catalytic activity">
    <reaction evidence="1">
        <text>ATP + protein L-histidine = ADP + protein N-phospho-L-histidine.</text>
        <dbReference type="EC" id="2.7.13.3"/>
    </reaction>
</comment>
<dbReference type="InterPro" id="IPR003594">
    <property type="entry name" value="HATPase_dom"/>
</dbReference>
<feature type="domain" description="HAMP" evidence="13">
    <location>
        <begin position="175"/>
        <end position="228"/>
    </location>
</feature>
<keyword evidence="6 11" id="KW-0812">Transmembrane</keyword>
<dbReference type="PROSITE" id="PS50885">
    <property type="entry name" value="HAMP"/>
    <property type="match status" value="1"/>
</dbReference>
<evidence type="ECO:0000256" key="9">
    <source>
        <dbReference type="ARBA" id="ARBA00023012"/>
    </source>
</evidence>
<evidence type="ECO:0000313" key="15">
    <source>
        <dbReference type="Proteomes" id="UP000319931"/>
    </source>
</evidence>
<dbReference type="Gene3D" id="6.10.340.10">
    <property type="match status" value="1"/>
</dbReference>
<keyword evidence="7 14" id="KW-0418">Kinase</keyword>
<accession>A0A502FFK4</accession>
<dbReference type="Proteomes" id="UP000319931">
    <property type="component" value="Unassembled WGS sequence"/>
</dbReference>
<dbReference type="InterPro" id="IPR005467">
    <property type="entry name" value="His_kinase_dom"/>
</dbReference>
<dbReference type="OrthoDB" id="9815202at2"/>
<dbReference type="PANTHER" id="PTHR45436">
    <property type="entry name" value="SENSOR HISTIDINE KINASE YKOH"/>
    <property type="match status" value="1"/>
</dbReference>
<evidence type="ECO:0000256" key="8">
    <source>
        <dbReference type="ARBA" id="ARBA00022989"/>
    </source>
</evidence>